<evidence type="ECO:0000313" key="1">
    <source>
        <dbReference type="EMBL" id="MDN7798596.1"/>
    </source>
</evidence>
<comment type="caution">
    <text evidence="1">The sequence shown here is derived from an EMBL/GenBank/DDBJ whole genome shotgun (WGS) entry which is preliminary data.</text>
</comment>
<evidence type="ECO:0000313" key="2">
    <source>
        <dbReference type="Proteomes" id="UP001171620"/>
    </source>
</evidence>
<dbReference type="RefSeq" id="WP_110329316.1">
    <property type="nucleotide sequence ID" value="NZ_JAIZQD010000034.1"/>
</dbReference>
<reference evidence="1" key="1">
    <citation type="submission" date="2023-07" db="EMBL/GenBank/DDBJ databases">
        <title>A collection of bacterial strains from the Burkholderia cepacia Research Laboratory and Repository.</title>
        <authorList>
            <person name="Lipuma J."/>
            <person name="Spilker T."/>
            <person name="Caverly L."/>
        </authorList>
    </citation>
    <scope>NUCLEOTIDE SEQUENCE</scope>
    <source>
        <strain evidence="1">AU44268</strain>
    </source>
</reference>
<dbReference type="AlphaFoldDB" id="A0AAW7T5K7"/>
<dbReference type="EMBL" id="JAUJRV010000032">
    <property type="protein sequence ID" value="MDN7798596.1"/>
    <property type="molecule type" value="Genomic_DNA"/>
</dbReference>
<sequence length="182" mass="21339">METYAENPSIAQAMINTKKGFKPIFSKDSQTNISIYEENEEDLKSITLDFTTKRVVDKDQFIKIYIHSLPALSDLKNSTKILFQYILMSLSEEVGKDRLYLSYGSYVEFVEKYPLLTKVSRATYFNCLNELIEKKILFKSTLTNIFFINIAYVFNGDRLRFITEYQLKKEKPLVDDLEDDEE</sequence>
<name>A0AAW7T5K7_BURVI</name>
<proteinExistence type="predicted"/>
<evidence type="ECO:0008006" key="3">
    <source>
        <dbReference type="Google" id="ProtNLM"/>
    </source>
</evidence>
<dbReference type="Proteomes" id="UP001171620">
    <property type="component" value="Unassembled WGS sequence"/>
</dbReference>
<accession>A0AAW7T5K7</accession>
<organism evidence="1 2">
    <name type="scientific">Burkholderia vietnamiensis</name>
    <dbReference type="NCBI Taxonomy" id="60552"/>
    <lineage>
        <taxon>Bacteria</taxon>
        <taxon>Pseudomonadati</taxon>
        <taxon>Pseudomonadota</taxon>
        <taxon>Betaproteobacteria</taxon>
        <taxon>Burkholderiales</taxon>
        <taxon>Burkholderiaceae</taxon>
        <taxon>Burkholderia</taxon>
        <taxon>Burkholderia cepacia complex</taxon>
    </lineage>
</organism>
<gene>
    <name evidence="1" type="ORF">QZM33_27040</name>
</gene>
<protein>
    <recommendedName>
        <fullName evidence="3">Plasmid replication protein RepL domain-containing protein</fullName>
    </recommendedName>
</protein>